<dbReference type="Proteomes" id="UP000623681">
    <property type="component" value="Unassembled WGS sequence"/>
</dbReference>
<keyword evidence="2" id="KW-0378">Hydrolase</keyword>
<dbReference type="GO" id="GO:0003677">
    <property type="term" value="F:DNA binding"/>
    <property type="evidence" value="ECO:0007669"/>
    <property type="project" value="InterPro"/>
</dbReference>
<accession>A0A937K5S7</accession>
<dbReference type="GO" id="GO:0006351">
    <property type="term" value="P:DNA-templated transcription"/>
    <property type="evidence" value="ECO:0007669"/>
    <property type="project" value="InterPro"/>
</dbReference>
<dbReference type="Gene3D" id="3.40.1340.10">
    <property type="entry name" value="RNA polymerase, Rpb5, N-terminal domain"/>
    <property type="match status" value="1"/>
</dbReference>
<dbReference type="GO" id="GO:0009307">
    <property type="term" value="P:DNA restriction-modification system"/>
    <property type="evidence" value="ECO:0007669"/>
    <property type="project" value="InterPro"/>
</dbReference>
<name>A0A937K5S7_9CLOT</name>
<proteinExistence type="predicted"/>
<dbReference type="GO" id="GO:0004519">
    <property type="term" value="F:endonuclease activity"/>
    <property type="evidence" value="ECO:0007669"/>
    <property type="project" value="UniProtKB-KW"/>
</dbReference>
<keyword evidence="2" id="KW-0540">Nuclease</keyword>
<dbReference type="InterPro" id="IPR007560">
    <property type="entry name" value="Restrct_endonuc_IV_Mrr"/>
</dbReference>
<organism evidence="2 3">
    <name type="scientific">Clostridium paridis</name>
    <dbReference type="NCBI Taxonomy" id="2803863"/>
    <lineage>
        <taxon>Bacteria</taxon>
        <taxon>Bacillati</taxon>
        <taxon>Bacillota</taxon>
        <taxon>Clostridia</taxon>
        <taxon>Eubacteriales</taxon>
        <taxon>Clostridiaceae</taxon>
        <taxon>Clostridium</taxon>
    </lineage>
</organism>
<evidence type="ECO:0000313" key="3">
    <source>
        <dbReference type="Proteomes" id="UP000623681"/>
    </source>
</evidence>
<evidence type="ECO:0000259" key="1">
    <source>
        <dbReference type="Pfam" id="PF04471"/>
    </source>
</evidence>
<gene>
    <name evidence="2" type="ORF">JK634_16460</name>
</gene>
<dbReference type="Pfam" id="PF04471">
    <property type="entry name" value="Mrr_cat"/>
    <property type="match status" value="1"/>
</dbReference>
<feature type="domain" description="Restriction endonuclease type IV Mrr" evidence="1">
    <location>
        <begin position="51"/>
        <end position="170"/>
    </location>
</feature>
<dbReference type="AlphaFoldDB" id="A0A937K5S7"/>
<reference evidence="2" key="1">
    <citation type="submission" date="2021-01" db="EMBL/GenBank/DDBJ databases">
        <title>Genome public.</title>
        <authorList>
            <person name="Liu C."/>
            <person name="Sun Q."/>
        </authorList>
    </citation>
    <scope>NUCLEOTIDE SEQUENCE</scope>
    <source>
        <strain evidence="2">YIM B02565</strain>
    </source>
</reference>
<dbReference type="GO" id="GO:0003899">
    <property type="term" value="F:DNA-directed RNA polymerase activity"/>
    <property type="evidence" value="ECO:0007669"/>
    <property type="project" value="InterPro"/>
</dbReference>
<dbReference type="InterPro" id="IPR036710">
    <property type="entry name" value="RNA_pol_Rpb5_N_sf"/>
</dbReference>
<protein>
    <submittedName>
        <fullName evidence="2">Restriction endonuclease</fullName>
    </submittedName>
</protein>
<comment type="caution">
    <text evidence="2">The sequence shown here is derived from an EMBL/GenBank/DDBJ whole genome shotgun (WGS) entry which is preliminary data.</text>
</comment>
<evidence type="ECO:0000313" key="2">
    <source>
        <dbReference type="EMBL" id="MBL4933389.1"/>
    </source>
</evidence>
<keyword evidence="3" id="KW-1185">Reference proteome</keyword>
<dbReference type="EMBL" id="JAESWA010000024">
    <property type="protein sequence ID" value="MBL4933389.1"/>
    <property type="molecule type" value="Genomic_DNA"/>
</dbReference>
<dbReference type="RefSeq" id="WP_202768828.1">
    <property type="nucleotide sequence ID" value="NZ_JAESWA010000024.1"/>
</dbReference>
<sequence>MGKIILLIAIIFILRILDKKLRQFKIEREEYYRREDFFWGFPAIKDLMICKKEDFFESCEELLTIYGYNIYSIEEKNKKDMKVLKYEKNNLKGIATFVYYKYDEEILDETVLQEVRLEDIQEVLGIMISKNINRATVITQGKFSKSVVEYIEELPSSINVDLIDGYDFCERRRAVWG</sequence>
<keyword evidence="2" id="KW-0255">Endonuclease</keyword>